<accession>A0ACC0JGR3</accession>
<sequence>MSENVPMHKRGRPSWKNQKPLSAITTKKFHKMVHKELEKYNKEAKENFRKKKKKYNGRIDEPKPNIRRENTSDSSAHAHSLVEPAGSHACALSLPRTARQTVGPVDYYKAEKYMFRYLGQVVSFSNRQDKEIERRIENAWKSYWSMKEHMKGNLPLTLKHKLVDILKVCQRAMERSILGAKRTDRIRNTTLRSKIRIADVATWWVPHDGHRRQGRPRRRWRDDLDAELSEWPNIALDHREMWKSRGEAFAQQWDTVIG</sequence>
<proteinExistence type="predicted"/>
<dbReference type="Proteomes" id="UP001064048">
    <property type="component" value="Chromosome 25"/>
</dbReference>
<reference evidence="1 2" key="1">
    <citation type="journal article" date="2022" name="Genome Biol. Evol.">
        <title>The Spruce Budworm Genome: Reconstructing the Evolutionary History of Antifreeze Proteins.</title>
        <authorList>
            <person name="Beliveau C."/>
            <person name="Gagne P."/>
            <person name="Picq S."/>
            <person name="Vernygora O."/>
            <person name="Keeling C.I."/>
            <person name="Pinkney K."/>
            <person name="Doucet D."/>
            <person name="Wen F."/>
            <person name="Johnston J.S."/>
            <person name="Maaroufi H."/>
            <person name="Boyle B."/>
            <person name="Laroche J."/>
            <person name="Dewar K."/>
            <person name="Juretic N."/>
            <person name="Blackburn G."/>
            <person name="Nisole A."/>
            <person name="Brunet B."/>
            <person name="Brandao M."/>
            <person name="Lumley L."/>
            <person name="Duan J."/>
            <person name="Quan G."/>
            <person name="Lucarotti C.J."/>
            <person name="Roe A.D."/>
            <person name="Sperling F.A.H."/>
            <person name="Levesque R.C."/>
            <person name="Cusson M."/>
        </authorList>
    </citation>
    <scope>NUCLEOTIDE SEQUENCE [LARGE SCALE GENOMIC DNA]</scope>
    <source>
        <strain evidence="1">Glfc:IPQL:Cfum</strain>
    </source>
</reference>
<organism evidence="1 2">
    <name type="scientific">Choristoneura fumiferana</name>
    <name type="common">Spruce budworm moth</name>
    <name type="synonym">Archips fumiferana</name>
    <dbReference type="NCBI Taxonomy" id="7141"/>
    <lineage>
        <taxon>Eukaryota</taxon>
        <taxon>Metazoa</taxon>
        <taxon>Ecdysozoa</taxon>
        <taxon>Arthropoda</taxon>
        <taxon>Hexapoda</taxon>
        <taxon>Insecta</taxon>
        <taxon>Pterygota</taxon>
        <taxon>Neoptera</taxon>
        <taxon>Endopterygota</taxon>
        <taxon>Lepidoptera</taxon>
        <taxon>Glossata</taxon>
        <taxon>Ditrysia</taxon>
        <taxon>Tortricoidea</taxon>
        <taxon>Tortricidae</taxon>
        <taxon>Tortricinae</taxon>
        <taxon>Choristoneura</taxon>
    </lineage>
</organism>
<comment type="caution">
    <text evidence="1">The sequence shown here is derived from an EMBL/GenBank/DDBJ whole genome shotgun (WGS) entry which is preliminary data.</text>
</comment>
<evidence type="ECO:0000313" key="2">
    <source>
        <dbReference type="Proteomes" id="UP001064048"/>
    </source>
</evidence>
<evidence type="ECO:0000313" key="1">
    <source>
        <dbReference type="EMBL" id="KAI8423259.1"/>
    </source>
</evidence>
<keyword evidence="2" id="KW-1185">Reference proteome</keyword>
<dbReference type="EMBL" id="CM046125">
    <property type="protein sequence ID" value="KAI8423259.1"/>
    <property type="molecule type" value="Genomic_DNA"/>
</dbReference>
<protein>
    <submittedName>
        <fullName evidence="1">Uncharacterized protein</fullName>
    </submittedName>
</protein>
<name>A0ACC0JGR3_CHOFU</name>
<gene>
    <name evidence="1" type="ORF">MSG28_014288</name>
</gene>